<dbReference type="Pfam" id="PF00697">
    <property type="entry name" value="PRAI"/>
    <property type="match status" value="1"/>
</dbReference>
<evidence type="ECO:0000256" key="4">
    <source>
        <dbReference type="ARBA" id="ARBA00022272"/>
    </source>
</evidence>
<keyword evidence="8 9" id="KW-0413">Isomerase</keyword>
<dbReference type="Gene3D" id="3.20.20.70">
    <property type="entry name" value="Aldolase class I"/>
    <property type="match status" value="1"/>
</dbReference>
<dbReference type="EMBL" id="FOVL01000018">
    <property type="protein sequence ID" value="SFN80607.1"/>
    <property type="molecule type" value="Genomic_DNA"/>
</dbReference>
<gene>
    <name evidence="9" type="primary">trpF</name>
    <name evidence="11" type="ORF">SAMN05660413_02656</name>
</gene>
<keyword evidence="6 9" id="KW-0822">Tryptophan biosynthesis</keyword>
<evidence type="ECO:0000313" key="12">
    <source>
        <dbReference type="Proteomes" id="UP000199153"/>
    </source>
</evidence>
<dbReference type="PANTHER" id="PTHR42894:SF1">
    <property type="entry name" value="N-(5'-PHOSPHORIBOSYL)ANTHRANILATE ISOMERASE"/>
    <property type="match status" value="1"/>
</dbReference>
<keyword evidence="7 9" id="KW-0057">Aromatic amino acid biosynthesis</keyword>
<evidence type="ECO:0000256" key="1">
    <source>
        <dbReference type="ARBA" id="ARBA00001164"/>
    </source>
</evidence>
<dbReference type="UniPathway" id="UPA00035">
    <property type="reaction ID" value="UER00042"/>
</dbReference>
<dbReference type="GO" id="GO:0004640">
    <property type="term" value="F:phosphoribosylanthranilate isomerase activity"/>
    <property type="evidence" value="ECO:0007669"/>
    <property type="project" value="UniProtKB-UniRule"/>
</dbReference>
<comment type="catalytic activity">
    <reaction evidence="1 9">
        <text>N-(5-phospho-beta-D-ribosyl)anthranilate = 1-(2-carboxyphenylamino)-1-deoxy-D-ribulose 5-phosphate</text>
        <dbReference type="Rhea" id="RHEA:21540"/>
        <dbReference type="ChEBI" id="CHEBI:18277"/>
        <dbReference type="ChEBI" id="CHEBI:58613"/>
        <dbReference type="EC" id="5.3.1.24"/>
    </reaction>
</comment>
<dbReference type="AlphaFoldDB" id="A0A1I5C114"/>
<keyword evidence="5 9" id="KW-0028">Amino-acid biosynthesis</keyword>
<evidence type="ECO:0000256" key="8">
    <source>
        <dbReference type="ARBA" id="ARBA00023235"/>
    </source>
</evidence>
<dbReference type="EC" id="5.3.1.24" evidence="3 9"/>
<evidence type="ECO:0000256" key="5">
    <source>
        <dbReference type="ARBA" id="ARBA00022605"/>
    </source>
</evidence>
<protein>
    <recommendedName>
        <fullName evidence="4 9">N-(5'-phosphoribosyl)anthranilate isomerase</fullName>
        <shortName evidence="9">PRAI</shortName>
        <ecNumber evidence="3 9">5.3.1.24</ecNumber>
    </recommendedName>
</protein>
<evidence type="ECO:0000256" key="3">
    <source>
        <dbReference type="ARBA" id="ARBA00012572"/>
    </source>
</evidence>
<evidence type="ECO:0000256" key="7">
    <source>
        <dbReference type="ARBA" id="ARBA00023141"/>
    </source>
</evidence>
<reference evidence="11 12" key="1">
    <citation type="submission" date="2016-10" db="EMBL/GenBank/DDBJ databases">
        <authorList>
            <person name="de Groot N.N."/>
        </authorList>
    </citation>
    <scope>NUCLEOTIDE SEQUENCE [LARGE SCALE GENOMIC DNA]</scope>
    <source>
        <strain evidence="11 12">DSM 17794</strain>
    </source>
</reference>
<evidence type="ECO:0000256" key="9">
    <source>
        <dbReference type="HAMAP-Rule" id="MF_00135"/>
    </source>
</evidence>
<sequence length="220" mass="25124">MKIKNLKLKICGMKHPQNISEVAKLQPDYMGFIFYEKTPRYFEAQIPQLSPGIKKTGVFVDASVDDILEMIKKHKLQAVQLHGGESAEFCQELQILFAGMDKMEIIKVFSVKEEFDFSVLREFEGNVDYFLFDTKGKTKGGTGETFNWELLKDYPSSTPFFLSGGIGLEEVAAIKKLQTHFEQQAKSEVFYAVDVNSRFELEPGLKDPNLLQKFSEKLKN</sequence>
<dbReference type="InterPro" id="IPR013785">
    <property type="entry name" value="Aldolase_TIM"/>
</dbReference>
<dbReference type="CDD" id="cd00405">
    <property type="entry name" value="PRAI"/>
    <property type="match status" value="1"/>
</dbReference>
<evidence type="ECO:0000259" key="10">
    <source>
        <dbReference type="Pfam" id="PF00697"/>
    </source>
</evidence>
<comment type="similarity">
    <text evidence="9">Belongs to the TrpF family.</text>
</comment>
<dbReference type="PANTHER" id="PTHR42894">
    <property type="entry name" value="N-(5'-PHOSPHORIBOSYL)ANTHRANILATE ISOMERASE"/>
    <property type="match status" value="1"/>
</dbReference>
<dbReference type="InterPro" id="IPR044643">
    <property type="entry name" value="TrpF_fam"/>
</dbReference>
<dbReference type="InterPro" id="IPR011060">
    <property type="entry name" value="RibuloseP-bd_barrel"/>
</dbReference>
<dbReference type="Proteomes" id="UP000199153">
    <property type="component" value="Unassembled WGS sequence"/>
</dbReference>
<dbReference type="HAMAP" id="MF_00135">
    <property type="entry name" value="PRAI"/>
    <property type="match status" value="1"/>
</dbReference>
<dbReference type="RefSeq" id="WP_245760449.1">
    <property type="nucleotide sequence ID" value="NZ_FOVL01000018.1"/>
</dbReference>
<organism evidence="11 12">
    <name type="scientific">Salegentibacter flavus</name>
    <dbReference type="NCBI Taxonomy" id="287099"/>
    <lineage>
        <taxon>Bacteria</taxon>
        <taxon>Pseudomonadati</taxon>
        <taxon>Bacteroidota</taxon>
        <taxon>Flavobacteriia</taxon>
        <taxon>Flavobacteriales</taxon>
        <taxon>Flavobacteriaceae</taxon>
        <taxon>Salegentibacter</taxon>
    </lineage>
</organism>
<accession>A0A1I5C114</accession>
<evidence type="ECO:0000256" key="2">
    <source>
        <dbReference type="ARBA" id="ARBA00004664"/>
    </source>
</evidence>
<comment type="pathway">
    <text evidence="2 9">Amino-acid biosynthesis; L-tryptophan biosynthesis; L-tryptophan from chorismate: step 3/5.</text>
</comment>
<dbReference type="GO" id="GO:0000162">
    <property type="term" value="P:L-tryptophan biosynthetic process"/>
    <property type="evidence" value="ECO:0007669"/>
    <property type="project" value="UniProtKB-UniRule"/>
</dbReference>
<feature type="domain" description="N-(5'phosphoribosyl) anthranilate isomerase (PRAI)" evidence="10">
    <location>
        <begin position="8"/>
        <end position="216"/>
    </location>
</feature>
<proteinExistence type="inferred from homology"/>
<evidence type="ECO:0000313" key="11">
    <source>
        <dbReference type="EMBL" id="SFN80607.1"/>
    </source>
</evidence>
<dbReference type="STRING" id="287099.SAMN05660413_02656"/>
<name>A0A1I5C114_9FLAO</name>
<keyword evidence="12" id="KW-1185">Reference proteome</keyword>
<dbReference type="SUPFAM" id="SSF51366">
    <property type="entry name" value="Ribulose-phoshate binding barrel"/>
    <property type="match status" value="1"/>
</dbReference>
<evidence type="ECO:0000256" key="6">
    <source>
        <dbReference type="ARBA" id="ARBA00022822"/>
    </source>
</evidence>
<dbReference type="InterPro" id="IPR001240">
    <property type="entry name" value="PRAI_dom"/>
</dbReference>